<dbReference type="EMBL" id="BGPR01003257">
    <property type="protein sequence ID" value="GBM85706.1"/>
    <property type="molecule type" value="Genomic_DNA"/>
</dbReference>
<keyword evidence="2" id="KW-1185">Reference proteome</keyword>
<name>A0A4Y2J912_ARAVE</name>
<dbReference type="Proteomes" id="UP000499080">
    <property type="component" value="Unassembled WGS sequence"/>
</dbReference>
<organism evidence="1 2">
    <name type="scientific">Araneus ventricosus</name>
    <name type="common">Orbweaver spider</name>
    <name type="synonym">Epeira ventricosa</name>
    <dbReference type="NCBI Taxonomy" id="182803"/>
    <lineage>
        <taxon>Eukaryota</taxon>
        <taxon>Metazoa</taxon>
        <taxon>Ecdysozoa</taxon>
        <taxon>Arthropoda</taxon>
        <taxon>Chelicerata</taxon>
        <taxon>Arachnida</taxon>
        <taxon>Araneae</taxon>
        <taxon>Araneomorphae</taxon>
        <taxon>Entelegynae</taxon>
        <taxon>Araneoidea</taxon>
        <taxon>Araneidae</taxon>
        <taxon>Araneus</taxon>
    </lineage>
</organism>
<reference evidence="1 2" key="1">
    <citation type="journal article" date="2019" name="Sci. Rep.">
        <title>Orb-weaving spider Araneus ventricosus genome elucidates the spidroin gene catalogue.</title>
        <authorList>
            <person name="Kono N."/>
            <person name="Nakamura H."/>
            <person name="Ohtoshi R."/>
            <person name="Moran D.A.P."/>
            <person name="Shinohara A."/>
            <person name="Yoshida Y."/>
            <person name="Fujiwara M."/>
            <person name="Mori M."/>
            <person name="Tomita M."/>
            <person name="Arakawa K."/>
        </authorList>
    </citation>
    <scope>NUCLEOTIDE SEQUENCE [LARGE SCALE GENOMIC DNA]</scope>
</reference>
<comment type="caution">
    <text evidence="1">The sequence shown here is derived from an EMBL/GenBank/DDBJ whole genome shotgun (WGS) entry which is preliminary data.</text>
</comment>
<evidence type="ECO:0000313" key="2">
    <source>
        <dbReference type="Proteomes" id="UP000499080"/>
    </source>
</evidence>
<proteinExistence type="predicted"/>
<evidence type="ECO:0000313" key="1">
    <source>
        <dbReference type="EMBL" id="GBM85706.1"/>
    </source>
</evidence>
<protein>
    <submittedName>
        <fullName evidence="1">Uncharacterized protein</fullName>
    </submittedName>
</protein>
<gene>
    <name evidence="1" type="ORF">AVEN_99876_1</name>
</gene>
<accession>A0A4Y2J912</accession>
<sequence length="99" mass="11140">MLSSNVASSDYKVQHSSKAAITVKGTRWGCYKTPMHSSDVDSSDYEHRGFQVRNQISLKIRRVWSLLHVKSYLVAKRPPCWCGTEVWRGSANSGVVLVI</sequence>
<dbReference type="AlphaFoldDB" id="A0A4Y2J912"/>